<reference evidence="7 8" key="1">
    <citation type="submission" date="2016-12" db="EMBL/GenBank/DDBJ databases">
        <authorList>
            <person name="Song W.-J."/>
            <person name="Kurnit D.M."/>
        </authorList>
    </citation>
    <scope>NUCLEOTIDE SEQUENCE [LARGE SCALE GENOMIC DNA]</scope>
    <source>
        <strain evidence="7 8">IMCC3135</strain>
    </source>
</reference>
<dbReference type="InterPro" id="IPR039425">
    <property type="entry name" value="RNA_pol_sigma-70-like"/>
</dbReference>
<protein>
    <submittedName>
        <fullName evidence="7">ECF RNA polymerase sigma factor SigR</fullName>
    </submittedName>
</protein>
<evidence type="ECO:0000256" key="1">
    <source>
        <dbReference type="ARBA" id="ARBA00010641"/>
    </source>
</evidence>
<keyword evidence="4" id="KW-0804">Transcription</keyword>
<keyword evidence="3" id="KW-0731">Sigma factor</keyword>
<evidence type="ECO:0000256" key="3">
    <source>
        <dbReference type="ARBA" id="ARBA00023082"/>
    </source>
</evidence>
<keyword evidence="2" id="KW-0805">Transcription regulation</keyword>
<evidence type="ECO:0000256" key="2">
    <source>
        <dbReference type="ARBA" id="ARBA00023015"/>
    </source>
</evidence>
<evidence type="ECO:0000313" key="8">
    <source>
        <dbReference type="Proteomes" id="UP000250079"/>
    </source>
</evidence>
<dbReference type="InterPro" id="IPR013324">
    <property type="entry name" value="RNA_pol_sigma_r3/r4-like"/>
</dbReference>
<dbReference type="PANTHER" id="PTHR43133:SF51">
    <property type="entry name" value="RNA POLYMERASE SIGMA FACTOR"/>
    <property type="match status" value="1"/>
</dbReference>
<organism evidence="7 8">
    <name type="scientific">Granulosicoccus antarcticus IMCC3135</name>
    <dbReference type="NCBI Taxonomy" id="1192854"/>
    <lineage>
        <taxon>Bacteria</taxon>
        <taxon>Pseudomonadati</taxon>
        <taxon>Pseudomonadota</taxon>
        <taxon>Gammaproteobacteria</taxon>
        <taxon>Chromatiales</taxon>
        <taxon>Granulosicoccaceae</taxon>
        <taxon>Granulosicoccus</taxon>
    </lineage>
</organism>
<dbReference type="InterPro" id="IPR007627">
    <property type="entry name" value="RNA_pol_sigma70_r2"/>
</dbReference>
<name>A0A2Z2NSR5_9GAMM</name>
<dbReference type="NCBIfam" id="TIGR02937">
    <property type="entry name" value="sigma70-ECF"/>
    <property type="match status" value="1"/>
</dbReference>
<dbReference type="SUPFAM" id="SSF88946">
    <property type="entry name" value="Sigma2 domain of RNA polymerase sigma factors"/>
    <property type="match status" value="1"/>
</dbReference>
<evidence type="ECO:0000259" key="6">
    <source>
        <dbReference type="Pfam" id="PF08281"/>
    </source>
</evidence>
<dbReference type="SUPFAM" id="SSF88659">
    <property type="entry name" value="Sigma3 and sigma4 domains of RNA polymerase sigma factors"/>
    <property type="match status" value="1"/>
</dbReference>
<dbReference type="GO" id="GO:0003677">
    <property type="term" value="F:DNA binding"/>
    <property type="evidence" value="ECO:0007669"/>
    <property type="project" value="InterPro"/>
</dbReference>
<dbReference type="AlphaFoldDB" id="A0A2Z2NSR5"/>
<keyword evidence="8" id="KW-1185">Reference proteome</keyword>
<dbReference type="Pfam" id="PF08281">
    <property type="entry name" value="Sigma70_r4_2"/>
    <property type="match status" value="1"/>
</dbReference>
<evidence type="ECO:0000259" key="5">
    <source>
        <dbReference type="Pfam" id="PF04542"/>
    </source>
</evidence>
<dbReference type="InterPro" id="IPR013249">
    <property type="entry name" value="RNA_pol_sigma70_r4_t2"/>
</dbReference>
<accession>A0A2Z2NSR5</accession>
<proteinExistence type="inferred from homology"/>
<dbReference type="GO" id="GO:0016987">
    <property type="term" value="F:sigma factor activity"/>
    <property type="evidence" value="ECO:0007669"/>
    <property type="project" value="UniProtKB-KW"/>
</dbReference>
<dbReference type="EMBL" id="CP018632">
    <property type="protein sequence ID" value="ASJ73555.1"/>
    <property type="molecule type" value="Genomic_DNA"/>
</dbReference>
<feature type="domain" description="RNA polymerase sigma-70 region 2" evidence="5">
    <location>
        <begin position="25"/>
        <end position="91"/>
    </location>
</feature>
<dbReference type="PANTHER" id="PTHR43133">
    <property type="entry name" value="RNA POLYMERASE ECF-TYPE SIGMA FACTO"/>
    <property type="match status" value="1"/>
</dbReference>
<dbReference type="InterPro" id="IPR013325">
    <property type="entry name" value="RNA_pol_sigma_r2"/>
</dbReference>
<dbReference type="InterPro" id="IPR014284">
    <property type="entry name" value="RNA_pol_sigma-70_dom"/>
</dbReference>
<dbReference type="Proteomes" id="UP000250079">
    <property type="component" value="Chromosome"/>
</dbReference>
<dbReference type="InterPro" id="IPR036388">
    <property type="entry name" value="WH-like_DNA-bd_sf"/>
</dbReference>
<dbReference type="Pfam" id="PF04542">
    <property type="entry name" value="Sigma70_r2"/>
    <property type="match status" value="1"/>
</dbReference>
<gene>
    <name evidence="7" type="primary">sigR</name>
    <name evidence="7" type="ORF">IMCC3135_17365</name>
</gene>
<feature type="domain" description="RNA polymerase sigma factor 70 region 4 type 2" evidence="6">
    <location>
        <begin position="133"/>
        <end position="184"/>
    </location>
</feature>
<evidence type="ECO:0000313" key="7">
    <source>
        <dbReference type="EMBL" id="ASJ73555.1"/>
    </source>
</evidence>
<dbReference type="Gene3D" id="1.10.10.10">
    <property type="entry name" value="Winged helix-like DNA-binding domain superfamily/Winged helix DNA-binding domain"/>
    <property type="match status" value="1"/>
</dbReference>
<sequence length="197" mass="22673">MPGDTPDDPYKIEVATKKCDKEHIVKEHIVWMLALAEKILKDRALAQDAVQESFINAFRCYNTLKDQASLKPWLKKILINNSLMQLRKMKRLSEQSLEECLPEFDKNGCRLEDRCTYLVGTEKVMESVLLQSSVHRAFAQLPDDYRIVLLLRDIEGYDTAEVASLLNITVSNVKTRLHRARSALKKLLDPVLRGEFN</sequence>
<dbReference type="KEGG" id="gai:IMCC3135_17365"/>
<dbReference type="RefSeq" id="WP_088918719.1">
    <property type="nucleotide sequence ID" value="NZ_CP018632.1"/>
</dbReference>
<dbReference type="GO" id="GO:0006352">
    <property type="term" value="P:DNA-templated transcription initiation"/>
    <property type="evidence" value="ECO:0007669"/>
    <property type="project" value="InterPro"/>
</dbReference>
<evidence type="ECO:0000256" key="4">
    <source>
        <dbReference type="ARBA" id="ARBA00023163"/>
    </source>
</evidence>
<dbReference type="OrthoDB" id="9797134at2"/>
<comment type="similarity">
    <text evidence="1">Belongs to the sigma-70 factor family. ECF subfamily.</text>
</comment>
<dbReference type="Gene3D" id="1.10.1740.10">
    <property type="match status" value="1"/>
</dbReference>
<dbReference type="CDD" id="cd06171">
    <property type="entry name" value="Sigma70_r4"/>
    <property type="match status" value="1"/>
</dbReference>